<dbReference type="Gene3D" id="1.25.70.10">
    <property type="entry name" value="Transcription termination factor 3, mitochondrial"/>
    <property type="match status" value="2"/>
</dbReference>
<dbReference type="InterPro" id="IPR038538">
    <property type="entry name" value="MTERF_sf"/>
</dbReference>
<dbReference type="InterPro" id="IPR003690">
    <property type="entry name" value="MTERF"/>
</dbReference>
<evidence type="ECO:0000256" key="1">
    <source>
        <dbReference type="ARBA" id="ARBA00007692"/>
    </source>
</evidence>
<dbReference type="STRING" id="4540.A0A3L6R4K2"/>
<sequence>MSIPVTGCAFRSVPPKESDMFSSTGSRRLLLLIRRPGAAAAAGDTNPLQPRALLGHYYSPTPLARSTNLDTASYLVASGGLSPAAAAVASRWVRVCSTAKADAVLALLRHHGFSGAQIVQLLRAAPRVLLTDPDKIIRPKLRFFDSLGVGATVLAQSNLITRSLDKFLVPCVEFLRGIVGTDANLRTALTRRPCFLCGLDQKKLRPAVENLRRHGLSDEAISKLIVLNMGVLGMAPNRIAVIFEDLEALGLPITDPRFVGCFACMSMLKRETIWRRMALYQSFGLSQCQVARAFMTQPQILTLTDGNVQRKLLFFQDELKIALPQVIALPKILTFSVEKNILPKCAVLSLLMREGKIQRGINLLGRLGVSAKYFSERYVKKYEKDLPDVVRAYEGKLKFEGFMAQDIEPCRSQAPVF</sequence>
<gene>
    <name evidence="4" type="ORF">C2845_PM06G22270</name>
</gene>
<comment type="caution">
    <text evidence="4">The sequence shown here is derived from an EMBL/GenBank/DDBJ whole genome shotgun (WGS) entry which is preliminary data.</text>
</comment>
<dbReference type="OrthoDB" id="637682at2759"/>
<dbReference type="EMBL" id="PQIB02000009">
    <property type="protein sequence ID" value="RLM97789.1"/>
    <property type="molecule type" value="Genomic_DNA"/>
</dbReference>
<dbReference type="FunFam" id="1.25.70.10:FF:000001">
    <property type="entry name" value="Mitochondrial transcription termination factor-like"/>
    <property type="match status" value="1"/>
</dbReference>
<dbReference type="AlphaFoldDB" id="A0A3L6R4K2"/>
<evidence type="ECO:0000256" key="3">
    <source>
        <dbReference type="ARBA" id="ARBA00022946"/>
    </source>
</evidence>
<evidence type="ECO:0000313" key="5">
    <source>
        <dbReference type="Proteomes" id="UP000275267"/>
    </source>
</evidence>
<evidence type="ECO:0000313" key="4">
    <source>
        <dbReference type="EMBL" id="RLM97789.1"/>
    </source>
</evidence>
<proteinExistence type="inferred from homology"/>
<keyword evidence="3" id="KW-0809">Transit peptide</keyword>
<organism evidence="4 5">
    <name type="scientific">Panicum miliaceum</name>
    <name type="common">Proso millet</name>
    <name type="synonym">Broomcorn millet</name>
    <dbReference type="NCBI Taxonomy" id="4540"/>
    <lineage>
        <taxon>Eukaryota</taxon>
        <taxon>Viridiplantae</taxon>
        <taxon>Streptophyta</taxon>
        <taxon>Embryophyta</taxon>
        <taxon>Tracheophyta</taxon>
        <taxon>Spermatophyta</taxon>
        <taxon>Magnoliopsida</taxon>
        <taxon>Liliopsida</taxon>
        <taxon>Poales</taxon>
        <taxon>Poaceae</taxon>
        <taxon>PACMAD clade</taxon>
        <taxon>Panicoideae</taxon>
        <taxon>Panicodae</taxon>
        <taxon>Paniceae</taxon>
        <taxon>Panicinae</taxon>
        <taxon>Panicum</taxon>
        <taxon>Panicum sect. Panicum</taxon>
    </lineage>
</organism>
<dbReference type="GO" id="GO:0006353">
    <property type="term" value="P:DNA-templated transcription termination"/>
    <property type="evidence" value="ECO:0007669"/>
    <property type="project" value="UniProtKB-KW"/>
</dbReference>
<keyword evidence="5" id="KW-1185">Reference proteome</keyword>
<dbReference type="Pfam" id="PF02536">
    <property type="entry name" value="mTERF"/>
    <property type="match status" value="1"/>
</dbReference>
<dbReference type="PANTHER" id="PTHR13068">
    <property type="entry name" value="CGI-12 PROTEIN-RELATED"/>
    <property type="match status" value="1"/>
</dbReference>
<accession>A0A3L6R4K2</accession>
<protein>
    <submittedName>
        <fullName evidence="4">Uncharacterized protein</fullName>
    </submittedName>
</protein>
<name>A0A3L6R4K2_PANMI</name>
<dbReference type="GO" id="GO:0003676">
    <property type="term" value="F:nucleic acid binding"/>
    <property type="evidence" value="ECO:0007669"/>
    <property type="project" value="InterPro"/>
</dbReference>
<keyword evidence="2" id="KW-0805">Transcription regulation</keyword>
<evidence type="ECO:0000256" key="2">
    <source>
        <dbReference type="ARBA" id="ARBA00022472"/>
    </source>
</evidence>
<dbReference type="SMART" id="SM00733">
    <property type="entry name" value="Mterf"/>
    <property type="match status" value="6"/>
</dbReference>
<dbReference type="Proteomes" id="UP000275267">
    <property type="component" value="Unassembled WGS sequence"/>
</dbReference>
<comment type="similarity">
    <text evidence="1">Belongs to the mTERF family.</text>
</comment>
<dbReference type="PANTHER" id="PTHR13068:SF237">
    <property type="entry name" value="OS05G0403400 PROTEIN"/>
    <property type="match status" value="1"/>
</dbReference>
<keyword evidence="2" id="KW-0804">Transcription</keyword>
<keyword evidence="2" id="KW-0806">Transcription termination</keyword>
<reference evidence="5" key="1">
    <citation type="journal article" date="2019" name="Nat. Commun.">
        <title>The genome of broomcorn millet.</title>
        <authorList>
            <person name="Zou C."/>
            <person name="Miki D."/>
            <person name="Li D."/>
            <person name="Tang Q."/>
            <person name="Xiao L."/>
            <person name="Rajput S."/>
            <person name="Deng P."/>
            <person name="Jia W."/>
            <person name="Huang R."/>
            <person name="Zhang M."/>
            <person name="Sun Y."/>
            <person name="Hu J."/>
            <person name="Fu X."/>
            <person name="Schnable P.S."/>
            <person name="Li F."/>
            <person name="Zhang H."/>
            <person name="Feng B."/>
            <person name="Zhu X."/>
            <person name="Liu R."/>
            <person name="Schnable J.C."/>
            <person name="Zhu J.-K."/>
            <person name="Zhang H."/>
        </authorList>
    </citation>
    <scope>NUCLEOTIDE SEQUENCE [LARGE SCALE GENOMIC DNA]</scope>
</reference>